<gene>
    <name evidence="1" type="ORF">C448_10462</name>
</gene>
<dbReference type="Proteomes" id="UP000011568">
    <property type="component" value="Unassembled WGS sequence"/>
</dbReference>
<evidence type="ECO:0000313" key="1">
    <source>
        <dbReference type="EMBL" id="EMA42892.1"/>
    </source>
</evidence>
<comment type="caution">
    <text evidence="1">The sequence shown here is derived from an EMBL/GenBank/DDBJ whole genome shotgun (WGS) entry which is preliminary data.</text>
</comment>
<dbReference type="AlphaFoldDB" id="M0MAS7"/>
<dbReference type="EMBL" id="AOMC01000124">
    <property type="protein sequence ID" value="EMA42892.1"/>
    <property type="molecule type" value="Genomic_DNA"/>
</dbReference>
<name>M0MAS7_HALMO</name>
<dbReference type="Gene3D" id="1.10.10.10">
    <property type="entry name" value="Winged helix-like DNA-binding domain superfamily/Winged helix DNA-binding domain"/>
    <property type="match status" value="1"/>
</dbReference>
<reference evidence="1 2" key="1">
    <citation type="journal article" date="2014" name="PLoS Genet.">
        <title>Phylogenetically driven sequencing of extremely halophilic archaea reveals strategies for static and dynamic osmo-response.</title>
        <authorList>
            <person name="Becker E.A."/>
            <person name="Seitzer P.M."/>
            <person name="Tritt A."/>
            <person name="Larsen D."/>
            <person name="Krusor M."/>
            <person name="Yao A.I."/>
            <person name="Wu D."/>
            <person name="Madern D."/>
            <person name="Eisen J.A."/>
            <person name="Darling A.E."/>
            <person name="Facciotti M.T."/>
        </authorList>
    </citation>
    <scope>NUCLEOTIDE SEQUENCE [LARGE SCALE GENOMIC DNA]</scope>
    <source>
        <strain evidence="1 2">DSM 1307</strain>
    </source>
</reference>
<sequence length="280" mass="32853">MPDEQQGYVSFDEIIAYLRSNGESSPADISESRRRENVVRLQCRALQECGLVVQVTHGIYTLSERGHRYADDEIELPREDGEIDIEGLRTERPQARRGSRITDFSEIDAETIKRFNYAFYSNSRDRYGLVNCSSETTERRISNVKDFQLDRVMREFPTDEPLSQQCAHWVRAISGKHFFPDANHRTAMGSLAALLQLNGIDIPPAWPGRHIDRTVLKSKFVRNFVVDVRFDNLWRRDEQYILWHRHFTALFHDSKERQSHRISTQRLKESLENARKTVRR</sequence>
<evidence type="ECO:0008006" key="3">
    <source>
        <dbReference type="Google" id="ProtNLM"/>
    </source>
</evidence>
<dbReference type="eggNOG" id="arCOG09187">
    <property type="taxonomic scope" value="Archaea"/>
</dbReference>
<dbReference type="PATRIC" id="fig|931277.6.peg.2046"/>
<dbReference type="InterPro" id="IPR036388">
    <property type="entry name" value="WH-like_DNA-bd_sf"/>
</dbReference>
<keyword evidence="2" id="KW-1185">Reference proteome</keyword>
<dbReference type="InterPro" id="IPR053737">
    <property type="entry name" value="Type_II_TA_Toxin"/>
</dbReference>
<dbReference type="STRING" id="931277.C448_10462"/>
<evidence type="ECO:0000313" key="2">
    <source>
        <dbReference type="Proteomes" id="UP000011568"/>
    </source>
</evidence>
<dbReference type="Gene3D" id="1.20.120.1870">
    <property type="entry name" value="Fic/DOC protein, Fido domain"/>
    <property type="match status" value="1"/>
</dbReference>
<protein>
    <recommendedName>
        <fullName evidence="3">Fido domain-containing protein</fullName>
    </recommendedName>
</protein>
<accession>M0MAS7</accession>
<proteinExistence type="predicted"/>
<organism evidence="1 2">
    <name type="scientific">Halococcus morrhuae DSM 1307</name>
    <dbReference type="NCBI Taxonomy" id="931277"/>
    <lineage>
        <taxon>Archaea</taxon>
        <taxon>Methanobacteriati</taxon>
        <taxon>Methanobacteriota</taxon>
        <taxon>Stenosarchaea group</taxon>
        <taxon>Halobacteria</taxon>
        <taxon>Halobacteriales</taxon>
        <taxon>Halococcaceae</taxon>
        <taxon>Halococcus</taxon>
    </lineage>
</organism>